<comment type="similarity">
    <text evidence="2">Belongs to the ATP12 family.</text>
</comment>
<dbReference type="InterPro" id="IPR042272">
    <property type="entry name" value="ATP12_ATP_synth-F1-assembly_N"/>
</dbReference>
<proteinExistence type="inferred from homology"/>
<reference evidence="6" key="1">
    <citation type="journal article" date="2014" name="Genome Announc.">
        <title>Genome sequence of the yeast Cyberlindnera fabianii (Hansenula fabianii).</title>
        <authorList>
            <person name="Freel K.C."/>
            <person name="Sarilar V."/>
            <person name="Neuveglise C."/>
            <person name="Devillers H."/>
            <person name="Friedrich A."/>
            <person name="Schacherer J."/>
        </authorList>
    </citation>
    <scope>NUCLEOTIDE SEQUENCE</scope>
    <source>
        <strain evidence="6">YJS4271</strain>
    </source>
</reference>
<name>A0A061B907_CYBFA</name>
<dbReference type="VEuPathDB" id="FungiDB:BON22_0873"/>
<dbReference type="InterPro" id="IPR011419">
    <property type="entry name" value="ATP12_ATP_synth-F1-assembly"/>
</dbReference>
<evidence type="ECO:0000313" key="6">
    <source>
        <dbReference type="EMBL" id="CDR45859.1"/>
    </source>
</evidence>
<dbReference type="InterPro" id="IPR023335">
    <property type="entry name" value="ATP12_ortho_dom_sf"/>
</dbReference>
<gene>
    <name evidence="6" type="ORF">CYFA0S_20e01002g</name>
</gene>
<dbReference type="Gene3D" id="1.10.3580.10">
    <property type="entry name" value="ATP12 ATPase"/>
    <property type="match status" value="1"/>
</dbReference>
<dbReference type="Gene3D" id="3.30.2180.10">
    <property type="entry name" value="ATP12-like"/>
    <property type="match status" value="1"/>
</dbReference>
<dbReference type="PANTHER" id="PTHR21013:SF10">
    <property type="entry name" value="ATP SYNTHASE MITOCHONDRIAL F1 COMPLEX ASSEMBLY FACTOR 2"/>
    <property type="match status" value="1"/>
</dbReference>
<evidence type="ECO:0000256" key="1">
    <source>
        <dbReference type="ARBA" id="ARBA00004173"/>
    </source>
</evidence>
<evidence type="ECO:0000256" key="4">
    <source>
        <dbReference type="ARBA" id="ARBA00023128"/>
    </source>
</evidence>
<organism evidence="6">
    <name type="scientific">Cyberlindnera fabianii</name>
    <name type="common">Yeast</name>
    <name type="synonym">Hansenula fabianii</name>
    <dbReference type="NCBI Taxonomy" id="36022"/>
    <lineage>
        <taxon>Eukaryota</taxon>
        <taxon>Fungi</taxon>
        <taxon>Dikarya</taxon>
        <taxon>Ascomycota</taxon>
        <taxon>Saccharomycotina</taxon>
        <taxon>Saccharomycetes</taxon>
        <taxon>Phaffomycetales</taxon>
        <taxon>Phaffomycetaceae</taxon>
        <taxon>Cyberlindnera</taxon>
    </lineage>
</organism>
<keyword evidence="3" id="KW-0809">Transit peptide</keyword>
<protein>
    <submittedName>
        <fullName evidence="6">CYFA0S20e01002g1_1</fullName>
    </submittedName>
</protein>
<dbReference type="PANTHER" id="PTHR21013">
    <property type="entry name" value="ATP SYNTHASE MITOCHONDRIAL F1 COMPLEX ASSEMBLY FACTOR 2/ATP12 PROTEIN, MITOCHONDRIAL PRECURSOR"/>
    <property type="match status" value="1"/>
</dbReference>
<dbReference type="GO" id="GO:0033615">
    <property type="term" value="P:mitochondrial proton-transporting ATP synthase complex assembly"/>
    <property type="evidence" value="ECO:0007669"/>
    <property type="project" value="TreeGrafter"/>
</dbReference>
<dbReference type="Pfam" id="PF07542">
    <property type="entry name" value="ATP12"/>
    <property type="match status" value="1"/>
</dbReference>
<dbReference type="EMBL" id="LK052905">
    <property type="protein sequence ID" value="CDR45859.1"/>
    <property type="molecule type" value="Genomic_DNA"/>
</dbReference>
<evidence type="ECO:0000256" key="3">
    <source>
        <dbReference type="ARBA" id="ARBA00022946"/>
    </source>
</evidence>
<evidence type="ECO:0000256" key="2">
    <source>
        <dbReference type="ARBA" id="ARBA00008231"/>
    </source>
</evidence>
<accession>A0A061B907</accession>
<comment type="subcellular location">
    <subcellularLocation>
        <location evidence="1">Mitochondrion</location>
    </subcellularLocation>
</comment>
<dbReference type="SUPFAM" id="SSF160909">
    <property type="entry name" value="ATP12-like"/>
    <property type="match status" value="1"/>
</dbReference>
<keyword evidence="4" id="KW-0496">Mitochondrion</keyword>
<dbReference type="PhylomeDB" id="A0A061B907"/>
<dbReference type="GO" id="GO:0005739">
    <property type="term" value="C:mitochondrion"/>
    <property type="evidence" value="ECO:0007669"/>
    <property type="project" value="UniProtKB-SubCell"/>
</dbReference>
<keyword evidence="5" id="KW-0143">Chaperone</keyword>
<dbReference type="OrthoDB" id="5322896at2759"/>
<evidence type="ECO:0000256" key="5">
    <source>
        <dbReference type="ARBA" id="ARBA00023186"/>
    </source>
</evidence>
<sequence>MKEAPHQTPPPPTTVYQTTPFKMLKTLVPSRVAAHPLRAFARTLATPSVPSAPLGRDTTIEHNTISESNKLSKTLKKFWKTVGIENTDTHYELQLDGKPLRTPLGNKLAIPKERRQLAHLIQHEWASLASLTIQTHSLPLTSLASRAVDLETSAATGNSDNMSKVGKKEDIIEMLLRYLDTDTLLVFSPKHEFEGALREAQEEKYRPIIKEIEEMFGAELTYLDSDRDGLRGNVQPAETRDKAREWLLNLNYWDLVALEKVTLHAKSLICGILVLRAKSYVGKNVEPRTLEEIAQAATLEVIYQTEKWGEVEDTHDVDYQDIRRNINSAAILAFTERE</sequence>
<dbReference type="AlphaFoldDB" id="A0A061B907"/>